<protein>
    <submittedName>
        <fullName evidence="3">SRPBCC domain-containing protein</fullName>
    </submittedName>
</protein>
<accession>A0A848IWD9</accession>
<dbReference type="InterPro" id="IPR013538">
    <property type="entry name" value="ASHA1/2-like_C"/>
</dbReference>
<evidence type="ECO:0000256" key="1">
    <source>
        <dbReference type="ARBA" id="ARBA00006817"/>
    </source>
</evidence>
<feature type="domain" description="Activator of Hsp90 ATPase homologue 1/2-like C-terminal" evidence="2">
    <location>
        <begin position="20"/>
        <end position="150"/>
    </location>
</feature>
<sequence length="166" mass="18960">MSNKKQFDYSHFTVKSVVQASVHKVYELWTSQAGLEKWFLRLAEFTSSNGEKRDPHEDIQVGDTYKWLWHGYPDTVVEHGEILELNGKNHMRFTFGKAGIVTVTIGIEESTTIVTLTQDNIPPVSETEVNFHVDCKTGWTFYLANMNSIVQGGVDLRNKNTKLHLD</sequence>
<evidence type="ECO:0000313" key="3">
    <source>
        <dbReference type="EMBL" id="NMM47595.1"/>
    </source>
</evidence>
<proteinExistence type="inferred from homology"/>
<dbReference type="InterPro" id="IPR023393">
    <property type="entry name" value="START-like_dom_sf"/>
</dbReference>
<dbReference type="AlphaFoldDB" id="A0A848IWD9"/>
<dbReference type="EMBL" id="JABBNU010000002">
    <property type="protein sequence ID" value="NMM47595.1"/>
    <property type="molecule type" value="Genomic_DNA"/>
</dbReference>
<keyword evidence="4" id="KW-1185">Reference proteome</keyword>
<evidence type="ECO:0000313" key="4">
    <source>
        <dbReference type="Proteomes" id="UP000559010"/>
    </source>
</evidence>
<name>A0A848IWD9_9BACT</name>
<dbReference type="Proteomes" id="UP000559010">
    <property type="component" value="Unassembled WGS sequence"/>
</dbReference>
<gene>
    <name evidence="3" type="ORF">HH304_04225</name>
</gene>
<dbReference type="SUPFAM" id="SSF55961">
    <property type="entry name" value="Bet v1-like"/>
    <property type="match status" value="1"/>
</dbReference>
<comment type="similarity">
    <text evidence="1">Belongs to the AHA1 family.</text>
</comment>
<reference evidence="3 4" key="1">
    <citation type="submission" date="2020-04" db="EMBL/GenBank/DDBJ databases">
        <title>Flammeovirgaceae bacterium KN852 isolated from deep sea.</title>
        <authorList>
            <person name="Zhang D.-C."/>
        </authorList>
    </citation>
    <scope>NUCLEOTIDE SEQUENCE [LARGE SCALE GENOMIC DNA]</scope>
    <source>
        <strain evidence="3 4">KN852</strain>
    </source>
</reference>
<dbReference type="Gene3D" id="3.30.530.20">
    <property type="match status" value="1"/>
</dbReference>
<comment type="caution">
    <text evidence="3">The sequence shown here is derived from an EMBL/GenBank/DDBJ whole genome shotgun (WGS) entry which is preliminary data.</text>
</comment>
<evidence type="ECO:0000259" key="2">
    <source>
        <dbReference type="Pfam" id="PF08327"/>
    </source>
</evidence>
<dbReference type="CDD" id="cd07814">
    <property type="entry name" value="SRPBCC_CalC_Aha1-like"/>
    <property type="match status" value="1"/>
</dbReference>
<dbReference type="Pfam" id="PF08327">
    <property type="entry name" value="AHSA1"/>
    <property type="match status" value="1"/>
</dbReference>
<organism evidence="3 4">
    <name type="scientific">Marinigracilibium pacificum</name>
    <dbReference type="NCBI Taxonomy" id="2729599"/>
    <lineage>
        <taxon>Bacteria</taxon>
        <taxon>Pseudomonadati</taxon>
        <taxon>Bacteroidota</taxon>
        <taxon>Cytophagia</taxon>
        <taxon>Cytophagales</taxon>
        <taxon>Flammeovirgaceae</taxon>
        <taxon>Marinigracilibium</taxon>
    </lineage>
</organism>
<dbReference type="RefSeq" id="WP_169678215.1">
    <property type="nucleotide sequence ID" value="NZ_JABBNU010000002.1"/>
</dbReference>